<reference evidence="1" key="1">
    <citation type="submission" date="2019-05" db="EMBL/GenBank/DDBJ databases">
        <title>Metatranscriptomic reconstruction reveals RNA viruses with the potential to shape carbon cycling in soil.</title>
        <authorList>
            <person name="Starr E.P."/>
            <person name="Nuccio E."/>
            <person name="Pett-Ridge J."/>
            <person name="Banfield J.F."/>
            <person name="Firestone M.K."/>
        </authorList>
    </citation>
    <scope>NUCLEOTIDE SEQUENCE</scope>
    <source>
        <strain evidence="1">H4_Bulk_46_scaffold_484_e_310_1</strain>
    </source>
</reference>
<organism evidence="1">
    <name type="scientific">Leviviridae sp</name>
    <dbReference type="NCBI Taxonomy" id="2027243"/>
    <lineage>
        <taxon>Viruses</taxon>
        <taxon>Riboviria</taxon>
        <taxon>Orthornavirae</taxon>
        <taxon>Lenarviricota</taxon>
        <taxon>Leviviricetes</taxon>
        <taxon>Norzivirales</taxon>
        <taxon>Fiersviridae</taxon>
    </lineage>
</organism>
<gene>
    <name evidence="1" type="ORF">H4Bulk46484e3101_000002</name>
</gene>
<accession>A0A514DAP4</accession>
<dbReference type="EMBL" id="MN035695">
    <property type="protein sequence ID" value="QDH90665.1"/>
    <property type="molecule type" value="Genomic_RNA"/>
</dbReference>
<sequence length="87" mass="9617">MSVHFSASQLLLVASAMQEYSINSEQPASEVLDVLGCLDILKIGYSDYMADKHRLSELRGDAYALQQALAVYKRYSELKHPVLPASA</sequence>
<proteinExistence type="predicted"/>
<protein>
    <submittedName>
        <fullName evidence="1">Uncharacterized protein</fullName>
    </submittedName>
</protein>
<evidence type="ECO:0000313" key="1">
    <source>
        <dbReference type="EMBL" id="QDH90665.1"/>
    </source>
</evidence>
<name>A0A514DAP4_9VIRU</name>